<dbReference type="PANTHER" id="PTHR46112:SF2">
    <property type="entry name" value="XAA-PRO AMINOPEPTIDASE P-RELATED"/>
    <property type="match status" value="1"/>
</dbReference>
<dbReference type="Proteomes" id="UP000608579">
    <property type="component" value="Unassembled WGS sequence"/>
</dbReference>
<organism evidence="2 3">
    <name type="scientific">Caldiarchaeum subterraneum</name>
    <dbReference type="NCBI Taxonomy" id="311458"/>
    <lineage>
        <taxon>Archaea</taxon>
        <taxon>Nitrososphaerota</taxon>
        <taxon>Candidatus Caldarchaeales</taxon>
        <taxon>Candidatus Caldarchaeaceae</taxon>
        <taxon>Candidatus Caldarchaeum</taxon>
    </lineage>
</organism>
<dbReference type="InterPro" id="IPR036005">
    <property type="entry name" value="Creatinase/aminopeptidase-like"/>
</dbReference>
<dbReference type="AlphaFoldDB" id="A0A833EAH9"/>
<dbReference type="InterPro" id="IPR050659">
    <property type="entry name" value="Peptidase_M24B"/>
</dbReference>
<dbReference type="Gene3D" id="3.90.230.10">
    <property type="entry name" value="Creatinase/methionine aminopeptidase superfamily"/>
    <property type="match status" value="1"/>
</dbReference>
<dbReference type="GO" id="GO:0004177">
    <property type="term" value="F:aminopeptidase activity"/>
    <property type="evidence" value="ECO:0007669"/>
    <property type="project" value="UniProtKB-KW"/>
</dbReference>
<feature type="domain" description="Peptidase M24" evidence="1">
    <location>
        <begin position="157"/>
        <end position="382"/>
    </location>
</feature>
<gene>
    <name evidence="2" type="ORF">EYH45_03800</name>
</gene>
<reference evidence="2" key="1">
    <citation type="journal article" date="2020" name="ISME J.">
        <title>Gammaproteobacteria mediating utilization of methyl-, sulfur- and petroleum organic compounds in deep ocean hydrothermal plumes.</title>
        <authorList>
            <person name="Zhou Z."/>
            <person name="Liu Y."/>
            <person name="Pan J."/>
            <person name="Cron B.R."/>
            <person name="Toner B.M."/>
            <person name="Anantharaman K."/>
            <person name="Breier J.A."/>
            <person name="Dick G.J."/>
            <person name="Li M."/>
        </authorList>
    </citation>
    <scope>NUCLEOTIDE SEQUENCE</scope>
    <source>
        <strain evidence="2">SZUA-1515</strain>
    </source>
</reference>
<protein>
    <submittedName>
        <fullName evidence="2">Aminopeptidase P family protein</fullName>
    </submittedName>
</protein>
<sequence length="398" mass="44984">MLEEADTLMKKRKVNTILCIGDSTLGNPELTYLVRTFLPRGGIYLKKVGEEPILVVSNIDVGNARHGIVKNIQTFSDYNYRELLRKYGRKRAYIELIASILKRNRAKERVGIYGKVESARLLYIVDALRKKGFKITGENKPTLLDIMRRRKDRWEIEAIRDAADRTVKVVQEVEEFLSSLDLRDGVAALDGERITVGSVKNLVRRLCIENGLQLPEDHIFAVGRSSADPHEAGHDEDLITEGEPIVFDIFPQSIKTGYWYDFTRTYVLGKPSSTLSRIYEDVADAQDMVLDNIHAGLSGGEVMNMVCQFFKKNGRPTLLEGSEYQGFIHGLGHGVGLTIGEEPYLTVGEEEPLEENNVVTVEPGLYYPEIGGVRLEDVVIIESYKARVVKEHKRRLEI</sequence>
<dbReference type="SUPFAM" id="SSF55920">
    <property type="entry name" value="Creatinase/aminopeptidase"/>
    <property type="match status" value="1"/>
</dbReference>
<accession>A0A833EAH9</accession>
<keyword evidence="2" id="KW-0378">Hydrolase</keyword>
<proteinExistence type="predicted"/>
<evidence type="ECO:0000313" key="3">
    <source>
        <dbReference type="Proteomes" id="UP000608579"/>
    </source>
</evidence>
<name>A0A833EAH9_CALS0</name>
<dbReference type="EMBL" id="DQVM01000074">
    <property type="protein sequence ID" value="HIQ29670.1"/>
    <property type="molecule type" value="Genomic_DNA"/>
</dbReference>
<dbReference type="InterPro" id="IPR000994">
    <property type="entry name" value="Pept_M24"/>
</dbReference>
<dbReference type="Pfam" id="PF00557">
    <property type="entry name" value="Peptidase_M24"/>
    <property type="match status" value="1"/>
</dbReference>
<keyword evidence="2" id="KW-0645">Protease</keyword>
<comment type="caution">
    <text evidence="2">The sequence shown here is derived from an EMBL/GenBank/DDBJ whole genome shotgun (WGS) entry which is preliminary data.</text>
</comment>
<dbReference type="PANTHER" id="PTHR46112">
    <property type="entry name" value="AMINOPEPTIDASE"/>
    <property type="match status" value="1"/>
</dbReference>
<evidence type="ECO:0000313" key="2">
    <source>
        <dbReference type="EMBL" id="HIQ29670.1"/>
    </source>
</evidence>
<keyword evidence="2" id="KW-0031">Aminopeptidase</keyword>
<evidence type="ECO:0000259" key="1">
    <source>
        <dbReference type="Pfam" id="PF00557"/>
    </source>
</evidence>